<organism evidence="2 3">
    <name type="scientific">Deinococcus grandis</name>
    <dbReference type="NCBI Taxonomy" id="57498"/>
    <lineage>
        <taxon>Bacteria</taxon>
        <taxon>Thermotogati</taxon>
        <taxon>Deinococcota</taxon>
        <taxon>Deinococci</taxon>
        <taxon>Deinococcales</taxon>
        <taxon>Deinococcaceae</taxon>
        <taxon>Deinococcus</taxon>
    </lineage>
</organism>
<evidence type="ECO:0000313" key="3">
    <source>
        <dbReference type="Proteomes" id="UP000056209"/>
    </source>
</evidence>
<name>A0A100HMF8_9DEIO</name>
<dbReference type="InterPro" id="IPR012338">
    <property type="entry name" value="Beta-lactam/transpept-like"/>
</dbReference>
<gene>
    <name evidence="2" type="ORF">DEIGR_200280</name>
</gene>
<keyword evidence="3" id="KW-1185">Reference proteome</keyword>
<accession>A0A100HMF8</accession>
<dbReference type="AlphaFoldDB" id="A0A100HMF8"/>
<dbReference type="RefSeq" id="WP_058979248.1">
    <property type="nucleotide sequence ID" value="NZ_BCMS01000002.1"/>
</dbReference>
<evidence type="ECO:0000313" key="2">
    <source>
        <dbReference type="EMBL" id="GAQ23425.1"/>
    </source>
</evidence>
<dbReference type="Proteomes" id="UP000056209">
    <property type="component" value="Unassembled WGS sequence"/>
</dbReference>
<reference evidence="3" key="1">
    <citation type="submission" date="2015-11" db="EMBL/GenBank/DDBJ databases">
        <title>Draft Genome Sequence of the Radioresistant Bacterium Deinococcus grandis, Isolated from Freshwater Fish in Japan.</title>
        <authorList>
            <person name="Satoh K."/>
            <person name="Onodera T."/>
            <person name="Omoso K."/>
            <person name="Takeda-Yano K."/>
            <person name="Katayama T."/>
            <person name="Oono Y."/>
            <person name="Narumi I."/>
        </authorList>
    </citation>
    <scope>NUCLEOTIDE SEQUENCE [LARGE SCALE GENOMIC DNA]</scope>
    <source>
        <strain evidence="3">ATCC 43672</strain>
    </source>
</reference>
<dbReference type="EMBL" id="BCMS01000002">
    <property type="protein sequence ID" value="GAQ23425.1"/>
    <property type="molecule type" value="Genomic_DNA"/>
</dbReference>
<protein>
    <submittedName>
        <fullName evidence="2">Beta-lactamase</fullName>
    </submittedName>
</protein>
<sequence length="357" mass="38854">MTPSLNLDPLIDQARRTHSSALCVMQGGHTLVDDTCGSRDPVETMSVTKAVLSLLVGRAVTLGHLPGPDVPVAEFYPEWRQGRRAQVTLRHLMTHTSGLQNVPAAPEEIYPSPDFVQLALCAEFQHAPGAAFSYNNKAANLICGVLRRATGQHADDFARAELFGPLGIHDFSWARDAAGTPHGMSGLSLHARDLARLGHLTLRGGEDLITPDWIHASTRPATPLTARMGLLWWTWYPQAMYTVTDAHVQHLRDAHASPGQIAALTALRGTHPRHAIHARMQEVGFDPTQVPAGTRWVHEDPGPRRGWCHDGWLGQSLVVDAEADLVAVRLIAADQPGAGIAGSDWPDFMDAVFKLTR</sequence>
<dbReference type="InterPro" id="IPR050789">
    <property type="entry name" value="Diverse_Enzym_Activities"/>
</dbReference>
<evidence type="ECO:0000259" key="1">
    <source>
        <dbReference type="Pfam" id="PF00144"/>
    </source>
</evidence>
<dbReference type="PANTHER" id="PTHR43283">
    <property type="entry name" value="BETA-LACTAMASE-RELATED"/>
    <property type="match status" value="1"/>
</dbReference>
<dbReference type="PANTHER" id="PTHR43283:SF7">
    <property type="entry name" value="BETA-LACTAMASE-RELATED DOMAIN-CONTAINING PROTEIN"/>
    <property type="match status" value="1"/>
</dbReference>
<proteinExistence type="predicted"/>
<dbReference type="SUPFAM" id="SSF56601">
    <property type="entry name" value="beta-lactamase/transpeptidase-like"/>
    <property type="match status" value="1"/>
</dbReference>
<dbReference type="Pfam" id="PF00144">
    <property type="entry name" value="Beta-lactamase"/>
    <property type="match status" value="1"/>
</dbReference>
<dbReference type="Gene3D" id="3.40.710.10">
    <property type="entry name" value="DD-peptidase/beta-lactamase superfamily"/>
    <property type="match status" value="1"/>
</dbReference>
<dbReference type="InterPro" id="IPR001466">
    <property type="entry name" value="Beta-lactam-related"/>
</dbReference>
<dbReference type="OrthoDB" id="9773047at2"/>
<comment type="caution">
    <text evidence="2">The sequence shown here is derived from an EMBL/GenBank/DDBJ whole genome shotgun (WGS) entry which is preliminary data.</text>
</comment>
<feature type="domain" description="Beta-lactamase-related" evidence="1">
    <location>
        <begin position="11"/>
        <end position="336"/>
    </location>
</feature>